<gene>
    <name evidence="3" type="primary">LOC113468919</name>
</gene>
<dbReference type="GeneID" id="113468919"/>
<dbReference type="InterPro" id="IPR000782">
    <property type="entry name" value="FAS1_domain"/>
</dbReference>
<evidence type="ECO:0000313" key="2">
    <source>
        <dbReference type="Proteomes" id="UP000079169"/>
    </source>
</evidence>
<organism evidence="2 3">
    <name type="scientific">Diaphorina citri</name>
    <name type="common">Asian citrus psyllid</name>
    <dbReference type="NCBI Taxonomy" id="121845"/>
    <lineage>
        <taxon>Eukaryota</taxon>
        <taxon>Metazoa</taxon>
        <taxon>Ecdysozoa</taxon>
        <taxon>Arthropoda</taxon>
        <taxon>Hexapoda</taxon>
        <taxon>Insecta</taxon>
        <taxon>Pterygota</taxon>
        <taxon>Neoptera</taxon>
        <taxon>Paraneoptera</taxon>
        <taxon>Hemiptera</taxon>
        <taxon>Sternorrhyncha</taxon>
        <taxon>Psylloidea</taxon>
        <taxon>Psyllidae</taxon>
        <taxon>Diaphorininae</taxon>
        <taxon>Diaphorina</taxon>
    </lineage>
</organism>
<sequence>MYLALVSRMADYVPGADYTFFVPTDEAFETAGLSNAPDSALSKDNGLTLLLSHFVKGRLYVKDLKDNLTLESLAGYNLTVHNKQGMFHRLYSNKYEDTQACLLELGLAHYGALRSMK</sequence>
<dbReference type="RefSeq" id="XP_026682033.1">
    <property type="nucleotide sequence ID" value="XM_026826232.1"/>
</dbReference>
<feature type="domain" description="FAS1" evidence="1">
    <location>
        <begin position="1"/>
        <end position="117"/>
    </location>
</feature>
<protein>
    <submittedName>
        <fullName evidence="3">Uncharacterized protein LOC113468919</fullName>
    </submittedName>
</protein>
<dbReference type="SMART" id="SM00554">
    <property type="entry name" value="FAS1"/>
    <property type="match status" value="1"/>
</dbReference>
<accession>A0A3Q0J518</accession>
<dbReference type="PROSITE" id="PS50213">
    <property type="entry name" value="FAS1"/>
    <property type="match status" value="1"/>
</dbReference>
<dbReference type="KEGG" id="dci:113468919"/>
<dbReference type="InterPro" id="IPR036378">
    <property type="entry name" value="FAS1_dom_sf"/>
</dbReference>
<evidence type="ECO:0000259" key="1">
    <source>
        <dbReference type="PROSITE" id="PS50213"/>
    </source>
</evidence>
<dbReference type="Pfam" id="PF02469">
    <property type="entry name" value="Fasciclin"/>
    <property type="match status" value="1"/>
</dbReference>
<dbReference type="PaxDb" id="121845-A0A3Q0J518"/>
<dbReference type="AlphaFoldDB" id="A0A3Q0J518"/>
<proteinExistence type="predicted"/>
<dbReference type="Gene3D" id="2.30.180.10">
    <property type="entry name" value="FAS1 domain"/>
    <property type="match status" value="1"/>
</dbReference>
<keyword evidence="2" id="KW-1185">Reference proteome</keyword>
<dbReference type="SUPFAM" id="SSF82153">
    <property type="entry name" value="FAS1 domain"/>
    <property type="match status" value="1"/>
</dbReference>
<name>A0A3Q0J518_DIACI</name>
<dbReference type="Proteomes" id="UP000079169">
    <property type="component" value="Unplaced"/>
</dbReference>
<evidence type="ECO:0000313" key="3">
    <source>
        <dbReference type="RefSeq" id="XP_026682033.1"/>
    </source>
</evidence>
<reference evidence="3" key="1">
    <citation type="submission" date="2025-08" db="UniProtKB">
        <authorList>
            <consortium name="RefSeq"/>
        </authorList>
    </citation>
    <scope>IDENTIFICATION</scope>
</reference>